<keyword evidence="2" id="KW-1185">Reference proteome</keyword>
<evidence type="ECO:0000313" key="2">
    <source>
        <dbReference type="Proteomes" id="UP001497480"/>
    </source>
</evidence>
<reference evidence="1 2" key="1">
    <citation type="submission" date="2024-03" db="EMBL/GenBank/DDBJ databases">
        <authorList>
            <person name="Martinez-Hernandez J."/>
        </authorList>
    </citation>
    <scope>NUCLEOTIDE SEQUENCE [LARGE SCALE GENOMIC DNA]</scope>
</reference>
<organism evidence="1 2">
    <name type="scientific">Lupinus luteus</name>
    <name type="common">European yellow lupine</name>
    <dbReference type="NCBI Taxonomy" id="3873"/>
    <lineage>
        <taxon>Eukaryota</taxon>
        <taxon>Viridiplantae</taxon>
        <taxon>Streptophyta</taxon>
        <taxon>Embryophyta</taxon>
        <taxon>Tracheophyta</taxon>
        <taxon>Spermatophyta</taxon>
        <taxon>Magnoliopsida</taxon>
        <taxon>eudicotyledons</taxon>
        <taxon>Gunneridae</taxon>
        <taxon>Pentapetalae</taxon>
        <taxon>rosids</taxon>
        <taxon>fabids</taxon>
        <taxon>Fabales</taxon>
        <taxon>Fabaceae</taxon>
        <taxon>Papilionoideae</taxon>
        <taxon>50 kb inversion clade</taxon>
        <taxon>genistoids sensu lato</taxon>
        <taxon>core genistoids</taxon>
        <taxon>Genisteae</taxon>
        <taxon>Lupinus</taxon>
    </lineage>
</organism>
<gene>
    <name evidence="1" type="ORF">LLUT_LOCUS3786</name>
</gene>
<comment type="caution">
    <text evidence="1">The sequence shown here is derived from an EMBL/GenBank/DDBJ whole genome shotgun (WGS) entry which is preliminary data.</text>
</comment>
<name>A0AAV1W0Z4_LUPLU</name>
<evidence type="ECO:0008006" key="3">
    <source>
        <dbReference type="Google" id="ProtNLM"/>
    </source>
</evidence>
<accession>A0AAV1W0Z4</accession>
<protein>
    <recommendedName>
        <fullName evidence="3">Maturase K</fullName>
    </recommendedName>
</protein>
<proteinExistence type="predicted"/>
<dbReference type="AlphaFoldDB" id="A0AAV1W0Z4"/>
<dbReference type="Proteomes" id="UP001497480">
    <property type="component" value="Unassembled WGS sequence"/>
</dbReference>
<evidence type="ECO:0000313" key="1">
    <source>
        <dbReference type="EMBL" id="CAL0302726.1"/>
    </source>
</evidence>
<dbReference type="EMBL" id="CAXHTB010000003">
    <property type="protein sequence ID" value="CAL0302726.1"/>
    <property type="molecule type" value="Genomic_DNA"/>
</dbReference>
<sequence length="78" mass="9629">MEQPEGFIVPDEEHLVYRLKKSLYGLKFTYLFWQKIYHWLHFNVTLHQDRRGNFSMHMSLLTNKKYSKFWSNFLLSTI</sequence>